<feature type="non-terminal residue" evidence="1">
    <location>
        <position position="52"/>
    </location>
</feature>
<dbReference type="AlphaFoldDB" id="A0AA38GRI8"/>
<name>A0AA38GRI8_TAXCH</name>
<protein>
    <submittedName>
        <fullName evidence="1">Uncharacterized protein</fullName>
    </submittedName>
</protein>
<keyword evidence="2" id="KW-1185">Reference proteome</keyword>
<feature type="non-terminal residue" evidence="1">
    <location>
        <position position="1"/>
    </location>
</feature>
<proteinExistence type="predicted"/>
<dbReference type="Proteomes" id="UP000824469">
    <property type="component" value="Unassembled WGS sequence"/>
</dbReference>
<accession>A0AA38GRI8</accession>
<evidence type="ECO:0000313" key="2">
    <source>
        <dbReference type="Proteomes" id="UP000824469"/>
    </source>
</evidence>
<organism evidence="1 2">
    <name type="scientific">Taxus chinensis</name>
    <name type="common">Chinese yew</name>
    <name type="synonym">Taxus wallichiana var. chinensis</name>
    <dbReference type="NCBI Taxonomy" id="29808"/>
    <lineage>
        <taxon>Eukaryota</taxon>
        <taxon>Viridiplantae</taxon>
        <taxon>Streptophyta</taxon>
        <taxon>Embryophyta</taxon>
        <taxon>Tracheophyta</taxon>
        <taxon>Spermatophyta</taxon>
        <taxon>Pinopsida</taxon>
        <taxon>Pinidae</taxon>
        <taxon>Conifers II</taxon>
        <taxon>Cupressales</taxon>
        <taxon>Taxaceae</taxon>
        <taxon>Taxus</taxon>
    </lineage>
</organism>
<comment type="caution">
    <text evidence="1">The sequence shown here is derived from an EMBL/GenBank/DDBJ whole genome shotgun (WGS) entry which is preliminary data.</text>
</comment>
<reference evidence="1 2" key="1">
    <citation type="journal article" date="2021" name="Nat. Plants">
        <title>The Taxus genome provides insights into paclitaxel biosynthesis.</title>
        <authorList>
            <person name="Xiong X."/>
            <person name="Gou J."/>
            <person name="Liao Q."/>
            <person name="Li Y."/>
            <person name="Zhou Q."/>
            <person name="Bi G."/>
            <person name="Li C."/>
            <person name="Du R."/>
            <person name="Wang X."/>
            <person name="Sun T."/>
            <person name="Guo L."/>
            <person name="Liang H."/>
            <person name="Lu P."/>
            <person name="Wu Y."/>
            <person name="Zhang Z."/>
            <person name="Ro D.K."/>
            <person name="Shang Y."/>
            <person name="Huang S."/>
            <person name="Yan J."/>
        </authorList>
    </citation>
    <scope>NUCLEOTIDE SEQUENCE [LARGE SCALE GENOMIC DNA]</scope>
    <source>
        <strain evidence="1">Ta-2019</strain>
    </source>
</reference>
<sequence length="52" mass="5921">QVLGLFPQGSKTHVATTISWAVAMEADCSKEEIRRDKIIKRGTMHMKTYLEN</sequence>
<evidence type="ECO:0000313" key="1">
    <source>
        <dbReference type="EMBL" id="KAH9328074.1"/>
    </source>
</evidence>
<dbReference type="EMBL" id="JAHRHJ020000001">
    <property type="protein sequence ID" value="KAH9328074.1"/>
    <property type="molecule type" value="Genomic_DNA"/>
</dbReference>
<gene>
    <name evidence="1" type="ORF">KI387_000182</name>
</gene>